<dbReference type="Proteomes" id="UP001597541">
    <property type="component" value="Unassembled WGS sequence"/>
</dbReference>
<feature type="transmembrane region" description="Helical" evidence="1">
    <location>
        <begin position="7"/>
        <end position="24"/>
    </location>
</feature>
<evidence type="ECO:0000313" key="3">
    <source>
        <dbReference type="Proteomes" id="UP001597541"/>
    </source>
</evidence>
<keyword evidence="1" id="KW-0472">Membrane</keyword>
<reference evidence="3" key="1">
    <citation type="journal article" date="2019" name="Int. J. Syst. Evol. Microbiol.">
        <title>The Global Catalogue of Microorganisms (GCM) 10K type strain sequencing project: providing services to taxonomists for standard genome sequencing and annotation.</title>
        <authorList>
            <consortium name="The Broad Institute Genomics Platform"/>
            <consortium name="The Broad Institute Genome Sequencing Center for Infectious Disease"/>
            <person name="Wu L."/>
            <person name="Ma J."/>
        </authorList>
    </citation>
    <scope>NUCLEOTIDE SEQUENCE [LARGE SCALE GENOMIC DNA]</scope>
    <source>
        <strain evidence="3">KCTC 3950</strain>
    </source>
</reference>
<protein>
    <submittedName>
        <fullName evidence="2">Uncharacterized protein</fullName>
    </submittedName>
</protein>
<evidence type="ECO:0000256" key="1">
    <source>
        <dbReference type="SAM" id="Phobius"/>
    </source>
</evidence>
<name>A0ABW5P6F4_9BACL</name>
<dbReference type="EMBL" id="JBHUME010000002">
    <property type="protein sequence ID" value="MFD2610871.1"/>
    <property type="molecule type" value="Genomic_DNA"/>
</dbReference>
<keyword evidence="1" id="KW-0812">Transmembrane</keyword>
<organism evidence="2 3">
    <name type="scientific">Paenibacillus gansuensis</name>
    <dbReference type="NCBI Taxonomy" id="306542"/>
    <lineage>
        <taxon>Bacteria</taxon>
        <taxon>Bacillati</taxon>
        <taxon>Bacillota</taxon>
        <taxon>Bacilli</taxon>
        <taxon>Bacillales</taxon>
        <taxon>Paenibacillaceae</taxon>
        <taxon>Paenibacillus</taxon>
    </lineage>
</organism>
<accession>A0ABW5P6F4</accession>
<sequence length="76" mass="8710">MKGRTVYLLIAWLEGAAMVLYMALLTMKYGTDGARLTREQPAELAFYLFAAGVLAVLGLFMLELVKRHYMYAEEWE</sequence>
<evidence type="ECO:0000313" key="2">
    <source>
        <dbReference type="EMBL" id="MFD2610871.1"/>
    </source>
</evidence>
<comment type="caution">
    <text evidence="2">The sequence shown here is derived from an EMBL/GenBank/DDBJ whole genome shotgun (WGS) entry which is preliminary data.</text>
</comment>
<gene>
    <name evidence="2" type="ORF">ACFSUF_00375</name>
</gene>
<proteinExistence type="predicted"/>
<feature type="transmembrane region" description="Helical" evidence="1">
    <location>
        <begin position="44"/>
        <end position="62"/>
    </location>
</feature>
<dbReference type="RefSeq" id="WP_377599006.1">
    <property type="nucleotide sequence ID" value="NZ_JBHUME010000002.1"/>
</dbReference>
<keyword evidence="3" id="KW-1185">Reference proteome</keyword>
<keyword evidence="1" id="KW-1133">Transmembrane helix</keyword>